<evidence type="ECO:0000256" key="3">
    <source>
        <dbReference type="ARBA" id="ARBA00022989"/>
    </source>
</evidence>
<feature type="transmembrane region" description="Helical" evidence="5">
    <location>
        <begin position="51"/>
        <end position="73"/>
    </location>
</feature>
<proteinExistence type="predicted"/>
<reference evidence="6 7" key="1">
    <citation type="submission" date="2018-09" db="EMBL/GenBank/DDBJ databases">
        <title>Genomic Encyclopedia of Archaeal and Bacterial Type Strains, Phase II (KMG-II): from individual species to whole genera.</title>
        <authorList>
            <person name="Goeker M."/>
        </authorList>
    </citation>
    <scope>NUCLEOTIDE SEQUENCE [LARGE SCALE GENOMIC DNA]</scope>
    <source>
        <strain evidence="6 7">DSM 27148</strain>
    </source>
</reference>
<comment type="caution">
    <text evidence="6">The sequence shown here is derived from an EMBL/GenBank/DDBJ whole genome shotgun (WGS) entry which is preliminary data.</text>
</comment>
<dbReference type="AlphaFoldDB" id="A0A419W6D5"/>
<keyword evidence="3 5" id="KW-1133">Transmembrane helix</keyword>
<gene>
    <name evidence="6" type="ORF">BC643_1364</name>
</gene>
<evidence type="ECO:0000256" key="1">
    <source>
        <dbReference type="ARBA" id="ARBA00004127"/>
    </source>
</evidence>
<evidence type="ECO:0000313" key="6">
    <source>
        <dbReference type="EMBL" id="RKD91015.1"/>
    </source>
</evidence>
<dbReference type="InterPro" id="IPR007318">
    <property type="entry name" value="Phopholipid_MeTrfase"/>
</dbReference>
<protein>
    <submittedName>
        <fullName evidence="6">Protein-S-isoprenylcysteine O-methyltransferase Ste14</fullName>
    </submittedName>
</protein>
<keyword evidence="4 5" id="KW-0472">Membrane</keyword>
<dbReference type="OrthoDB" id="9809773at2"/>
<dbReference type="PANTHER" id="PTHR12714:SF11">
    <property type="entry name" value="PROTEIN C-TERMINAL S-ISOPRENYLCYSTEINE CARBOXYL O-METHYLTRANSFERASE"/>
    <property type="match status" value="1"/>
</dbReference>
<keyword evidence="7" id="KW-1185">Reference proteome</keyword>
<name>A0A419W6D5_9BACT</name>
<sequence>MQFIQLGLIILSLVPTLATLLLAYQIMRAGFSALGKPSINSALFYYSKSVVALVFALLIIVSFFPGFFLAMPLLIQNDIAAVQKLMSMIFLFAGNILLLPAYYTMGIFTRVGLPTSEHVLQTEGVYRVTRNPMYTSFFFFFAAGFLLIPSILLAVLMLVALILHHRIIKKEEVYLKSAFGEVYLDYKSQVARYL</sequence>
<evidence type="ECO:0000256" key="2">
    <source>
        <dbReference type="ARBA" id="ARBA00022692"/>
    </source>
</evidence>
<dbReference type="GO" id="GO:0032259">
    <property type="term" value="P:methylation"/>
    <property type="evidence" value="ECO:0007669"/>
    <property type="project" value="UniProtKB-KW"/>
</dbReference>
<feature type="transmembrane region" description="Helical" evidence="5">
    <location>
        <begin position="85"/>
        <end position="103"/>
    </location>
</feature>
<dbReference type="GO" id="GO:0012505">
    <property type="term" value="C:endomembrane system"/>
    <property type="evidence" value="ECO:0007669"/>
    <property type="project" value="UniProtKB-SubCell"/>
</dbReference>
<comment type="subcellular location">
    <subcellularLocation>
        <location evidence="1">Endomembrane system</location>
        <topology evidence="1">Multi-pass membrane protein</topology>
    </subcellularLocation>
</comment>
<dbReference type="GO" id="GO:0008168">
    <property type="term" value="F:methyltransferase activity"/>
    <property type="evidence" value="ECO:0007669"/>
    <property type="project" value="UniProtKB-KW"/>
</dbReference>
<feature type="transmembrane region" description="Helical" evidence="5">
    <location>
        <begin position="137"/>
        <end position="163"/>
    </location>
</feature>
<evidence type="ECO:0000256" key="4">
    <source>
        <dbReference type="ARBA" id="ARBA00023136"/>
    </source>
</evidence>
<dbReference type="RefSeq" id="WP_120272355.1">
    <property type="nucleotide sequence ID" value="NZ_RAPN01000001.1"/>
</dbReference>
<dbReference type="Pfam" id="PF04191">
    <property type="entry name" value="PEMT"/>
    <property type="match status" value="1"/>
</dbReference>
<evidence type="ECO:0000256" key="5">
    <source>
        <dbReference type="SAM" id="Phobius"/>
    </source>
</evidence>
<keyword evidence="6" id="KW-0808">Transferase</keyword>
<keyword evidence="6" id="KW-0489">Methyltransferase</keyword>
<accession>A0A419W6D5</accession>
<dbReference type="Proteomes" id="UP000283387">
    <property type="component" value="Unassembled WGS sequence"/>
</dbReference>
<evidence type="ECO:0000313" key="7">
    <source>
        <dbReference type="Proteomes" id="UP000283387"/>
    </source>
</evidence>
<organism evidence="6 7">
    <name type="scientific">Mangrovibacterium diazotrophicum</name>
    <dbReference type="NCBI Taxonomy" id="1261403"/>
    <lineage>
        <taxon>Bacteria</taxon>
        <taxon>Pseudomonadati</taxon>
        <taxon>Bacteroidota</taxon>
        <taxon>Bacteroidia</taxon>
        <taxon>Marinilabiliales</taxon>
        <taxon>Prolixibacteraceae</taxon>
        <taxon>Mangrovibacterium</taxon>
    </lineage>
</organism>
<keyword evidence="2 5" id="KW-0812">Transmembrane</keyword>
<dbReference type="EMBL" id="RAPN01000001">
    <property type="protein sequence ID" value="RKD91015.1"/>
    <property type="molecule type" value="Genomic_DNA"/>
</dbReference>
<dbReference type="PANTHER" id="PTHR12714">
    <property type="entry name" value="PROTEIN-S ISOPRENYLCYSTEINE O-METHYLTRANSFERASE"/>
    <property type="match status" value="1"/>
</dbReference>
<dbReference type="Gene3D" id="1.20.120.1630">
    <property type="match status" value="1"/>
</dbReference>